<accession>A0A1R3RND3</accession>
<dbReference type="Proteomes" id="UP000188318">
    <property type="component" value="Unassembled WGS sequence"/>
</dbReference>
<dbReference type="VEuPathDB" id="FungiDB:ASPCADRAFT_207338"/>
<organism evidence="1 2">
    <name type="scientific">Aspergillus carbonarius (strain ITEM 5010)</name>
    <dbReference type="NCBI Taxonomy" id="602072"/>
    <lineage>
        <taxon>Eukaryota</taxon>
        <taxon>Fungi</taxon>
        <taxon>Dikarya</taxon>
        <taxon>Ascomycota</taxon>
        <taxon>Pezizomycotina</taxon>
        <taxon>Eurotiomycetes</taxon>
        <taxon>Eurotiomycetidae</taxon>
        <taxon>Eurotiales</taxon>
        <taxon>Aspergillaceae</taxon>
        <taxon>Aspergillus</taxon>
        <taxon>Aspergillus subgen. Circumdati</taxon>
    </lineage>
</organism>
<gene>
    <name evidence="1" type="ORF">ASPCADRAFT_207338</name>
</gene>
<evidence type="ECO:0000313" key="2">
    <source>
        <dbReference type="Proteomes" id="UP000188318"/>
    </source>
</evidence>
<sequence length="57" mass="6231">MIGAGLAGSMMQDRLLLKSNHSPPWLVGGLPPETASLVHLPSPKYLICNLLGRFERF</sequence>
<protein>
    <submittedName>
        <fullName evidence="1">Uncharacterized protein</fullName>
    </submittedName>
</protein>
<reference evidence="2" key="1">
    <citation type="journal article" date="2017" name="Genome Biol.">
        <title>Comparative genomics reveals high biological diversity and specific adaptations in the industrially and medically important fungal genus Aspergillus.</title>
        <authorList>
            <person name="de Vries R.P."/>
            <person name="Riley R."/>
            <person name="Wiebenga A."/>
            <person name="Aguilar-Osorio G."/>
            <person name="Amillis S."/>
            <person name="Uchima C.A."/>
            <person name="Anderluh G."/>
            <person name="Asadollahi M."/>
            <person name="Askin M."/>
            <person name="Barry K."/>
            <person name="Battaglia E."/>
            <person name="Bayram O."/>
            <person name="Benocci T."/>
            <person name="Braus-Stromeyer S.A."/>
            <person name="Caldana C."/>
            <person name="Canovas D."/>
            <person name="Cerqueira G.C."/>
            <person name="Chen F."/>
            <person name="Chen W."/>
            <person name="Choi C."/>
            <person name="Clum A."/>
            <person name="Dos Santos R.A."/>
            <person name="Damasio A.R."/>
            <person name="Diallinas G."/>
            <person name="Emri T."/>
            <person name="Fekete E."/>
            <person name="Flipphi M."/>
            <person name="Freyberg S."/>
            <person name="Gallo A."/>
            <person name="Gournas C."/>
            <person name="Habgood R."/>
            <person name="Hainaut M."/>
            <person name="Harispe M.L."/>
            <person name="Henrissat B."/>
            <person name="Hilden K.S."/>
            <person name="Hope R."/>
            <person name="Hossain A."/>
            <person name="Karabika E."/>
            <person name="Karaffa L."/>
            <person name="Karanyi Z."/>
            <person name="Krasevec N."/>
            <person name="Kuo A."/>
            <person name="Kusch H."/>
            <person name="LaButti K."/>
            <person name="Lagendijk E.L."/>
            <person name="Lapidus A."/>
            <person name="Levasseur A."/>
            <person name="Lindquist E."/>
            <person name="Lipzen A."/>
            <person name="Logrieco A.F."/>
            <person name="MacCabe A."/>
            <person name="Maekelae M.R."/>
            <person name="Malavazi I."/>
            <person name="Melin P."/>
            <person name="Meyer V."/>
            <person name="Mielnichuk N."/>
            <person name="Miskei M."/>
            <person name="Molnar A.P."/>
            <person name="Mule G."/>
            <person name="Ngan C.Y."/>
            <person name="Orejas M."/>
            <person name="Orosz E."/>
            <person name="Ouedraogo J.P."/>
            <person name="Overkamp K.M."/>
            <person name="Park H.-S."/>
            <person name="Perrone G."/>
            <person name="Piumi F."/>
            <person name="Punt P.J."/>
            <person name="Ram A.F."/>
            <person name="Ramon A."/>
            <person name="Rauscher S."/>
            <person name="Record E."/>
            <person name="Riano-Pachon D.M."/>
            <person name="Robert V."/>
            <person name="Roehrig J."/>
            <person name="Ruller R."/>
            <person name="Salamov A."/>
            <person name="Salih N.S."/>
            <person name="Samson R.A."/>
            <person name="Sandor E."/>
            <person name="Sanguinetti M."/>
            <person name="Schuetze T."/>
            <person name="Sepcic K."/>
            <person name="Shelest E."/>
            <person name="Sherlock G."/>
            <person name="Sophianopoulou V."/>
            <person name="Squina F.M."/>
            <person name="Sun H."/>
            <person name="Susca A."/>
            <person name="Todd R.B."/>
            <person name="Tsang A."/>
            <person name="Unkles S.E."/>
            <person name="van de Wiele N."/>
            <person name="van Rossen-Uffink D."/>
            <person name="Oliveira J.V."/>
            <person name="Vesth T.C."/>
            <person name="Visser J."/>
            <person name="Yu J.-H."/>
            <person name="Zhou M."/>
            <person name="Andersen M.R."/>
            <person name="Archer D.B."/>
            <person name="Baker S.E."/>
            <person name="Benoit I."/>
            <person name="Brakhage A.A."/>
            <person name="Braus G.H."/>
            <person name="Fischer R."/>
            <person name="Frisvad J.C."/>
            <person name="Goldman G.H."/>
            <person name="Houbraken J."/>
            <person name="Oakley B."/>
            <person name="Pocsi I."/>
            <person name="Scazzocchio C."/>
            <person name="Seiboth B."/>
            <person name="vanKuyk P.A."/>
            <person name="Wortman J."/>
            <person name="Dyer P.S."/>
            <person name="Grigoriev I.V."/>
        </authorList>
    </citation>
    <scope>NUCLEOTIDE SEQUENCE [LARGE SCALE GENOMIC DNA]</scope>
    <source>
        <strain evidence="2">ITEM 5010</strain>
    </source>
</reference>
<dbReference type="EMBL" id="KV907499">
    <property type="protein sequence ID" value="OOF95998.1"/>
    <property type="molecule type" value="Genomic_DNA"/>
</dbReference>
<dbReference type="AlphaFoldDB" id="A0A1R3RND3"/>
<proteinExistence type="predicted"/>
<evidence type="ECO:0000313" key="1">
    <source>
        <dbReference type="EMBL" id="OOF95998.1"/>
    </source>
</evidence>
<name>A0A1R3RND3_ASPC5</name>
<keyword evidence="2" id="KW-1185">Reference proteome</keyword>